<evidence type="ECO:0000256" key="7">
    <source>
        <dbReference type="ARBA" id="ARBA00022490"/>
    </source>
</evidence>
<dbReference type="InterPro" id="IPR023148">
    <property type="entry name" value="tRNA_m1G_MeTrfase_C_sf"/>
</dbReference>
<dbReference type="FunFam" id="1.10.1270.20:FF:000001">
    <property type="entry name" value="tRNA (guanine-N(1)-)-methyltransferase"/>
    <property type="match status" value="1"/>
</dbReference>
<dbReference type="InterPro" id="IPR029028">
    <property type="entry name" value="Alpha/beta_knot_MTases"/>
</dbReference>
<dbReference type="CDD" id="cd18080">
    <property type="entry name" value="TrmD-like"/>
    <property type="match status" value="1"/>
</dbReference>
<dbReference type="PANTHER" id="PTHR46417">
    <property type="entry name" value="TRNA (GUANINE-N(1)-)-METHYLTRANSFERASE"/>
    <property type="match status" value="1"/>
</dbReference>
<dbReference type="InterPro" id="IPR019230">
    <property type="entry name" value="RNA_MeTrfase_C_dom"/>
</dbReference>
<accession>A0A7J0BGN8</accession>
<evidence type="ECO:0000256" key="5">
    <source>
        <dbReference type="ARBA" id="ARBA00012807"/>
    </source>
</evidence>
<evidence type="ECO:0000256" key="11">
    <source>
        <dbReference type="ARBA" id="ARBA00022694"/>
    </source>
</evidence>
<organism evidence="19 20">
    <name type="scientific">Desulfovibrio subterraneus</name>
    <dbReference type="NCBI Taxonomy" id="2718620"/>
    <lineage>
        <taxon>Bacteria</taxon>
        <taxon>Pseudomonadati</taxon>
        <taxon>Thermodesulfobacteriota</taxon>
        <taxon>Desulfovibrionia</taxon>
        <taxon>Desulfovibrionales</taxon>
        <taxon>Desulfovibrionaceae</taxon>
        <taxon>Desulfovibrio</taxon>
    </lineage>
</organism>
<evidence type="ECO:0000256" key="3">
    <source>
        <dbReference type="ARBA" id="ARBA00007630"/>
    </source>
</evidence>
<keyword evidence="20" id="KW-1185">Reference proteome</keyword>
<evidence type="ECO:0000256" key="6">
    <source>
        <dbReference type="ARBA" id="ARBA00014679"/>
    </source>
</evidence>
<evidence type="ECO:0000256" key="15">
    <source>
        <dbReference type="HAMAP-Rule" id="MF_00605"/>
    </source>
</evidence>
<feature type="binding site" evidence="15">
    <location>
        <position position="113"/>
    </location>
    <ligand>
        <name>S-adenosyl-L-methionine</name>
        <dbReference type="ChEBI" id="CHEBI:59789"/>
    </ligand>
</feature>
<proteinExistence type="inferred from homology"/>
<comment type="function">
    <text evidence="1 15 16">Specifically methylates guanosine-37 in various tRNAs.</text>
</comment>
<protein>
    <recommendedName>
        <fullName evidence="6 15">tRNA (guanine-N(1)-)-methyltransferase</fullName>
        <ecNumber evidence="5 15">2.1.1.228</ecNumber>
    </recommendedName>
    <alternativeName>
        <fullName evidence="12 15">M1G-methyltransferase</fullName>
    </alternativeName>
    <alternativeName>
        <fullName evidence="13 15">tRNA [GM37] methyltransferase</fullName>
    </alternativeName>
</protein>
<feature type="domain" description="tRNA (guanine-N(1)-)-methyltransferase C-terminal" evidence="18">
    <location>
        <begin position="248"/>
        <end position="426"/>
    </location>
</feature>
<dbReference type="FunFam" id="3.40.1280.10:FF:000001">
    <property type="entry name" value="tRNA (guanine-N(1)-)-methyltransferase"/>
    <property type="match status" value="1"/>
</dbReference>
<dbReference type="GO" id="GO:0002939">
    <property type="term" value="P:tRNA N1-guanine methylation"/>
    <property type="evidence" value="ECO:0007669"/>
    <property type="project" value="TreeGrafter"/>
</dbReference>
<dbReference type="CDD" id="cd18085">
    <property type="entry name" value="TM1570-like"/>
    <property type="match status" value="1"/>
</dbReference>
<evidence type="ECO:0000256" key="2">
    <source>
        <dbReference type="ARBA" id="ARBA00004496"/>
    </source>
</evidence>
<dbReference type="GO" id="GO:0005829">
    <property type="term" value="C:cytosol"/>
    <property type="evidence" value="ECO:0007669"/>
    <property type="project" value="TreeGrafter"/>
</dbReference>
<dbReference type="PANTHER" id="PTHR46417:SF1">
    <property type="entry name" value="TRNA (GUANINE-N(1)-)-METHYLTRANSFERASE"/>
    <property type="match status" value="1"/>
</dbReference>
<dbReference type="Gene3D" id="3.40.1280.10">
    <property type="match status" value="2"/>
</dbReference>
<dbReference type="EMBL" id="BLVO01000012">
    <property type="protein sequence ID" value="GFM32836.1"/>
    <property type="molecule type" value="Genomic_DNA"/>
</dbReference>
<comment type="caution">
    <text evidence="19">The sequence shown here is derived from an EMBL/GenBank/DDBJ whole genome shotgun (WGS) entry which is preliminary data.</text>
</comment>
<comment type="similarity">
    <text evidence="3 15 16">Belongs to the RNA methyltransferase TrmD family.</text>
</comment>
<keyword evidence="8 15" id="KW-0489">Methyltransferase</keyword>
<dbReference type="SUPFAM" id="SSF75217">
    <property type="entry name" value="alpha/beta knot"/>
    <property type="match status" value="1"/>
</dbReference>
<dbReference type="Proteomes" id="UP000503840">
    <property type="component" value="Unassembled WGS sequence"/>
</dbReference>
<evidence type="ECO:0000256" key="14">
    <source>
        <dbReference type="ARBA" id="ARBA00047783"/>
    </source>
</evidence>
<evidence type="ECO:0000256" key="10">
    <source>
        <dbReference type="ARBA" id="ARBA00022691"/>
    </source>
</evidence>
<dbReference type="Pfam" id="PF01746">
    <property type="entry name" value="tRNA_m1G_MT"/>
    <property type="match status" value="1"/>
</dbReference>
<keyword evidence="11 15" id="KW-0819">tRNA processing</keyword>
<evidence type="ECO:0000256" key="4">
    <source>
        <dbReference type="ARBA" id="ARBA00011738"/>
    </source>
</evidence>
<name>A0A7J0BGN8_9BACT</name>
<dbReference type="NCBIfam" id="NF000648">
    <property type="entry name" value="PRK00026.1"/>
    <property type="match status" value="1"/>
</dbReference>
<dbReference type="EC" id="2.1.1.228" evidence="5 15"/>
<dbReference type="NCBIfam" id="TIGR00088">
    <property type="entry name" value="trmD"/>
    <property type="match status" value="1"/>
</dbReference>
<evidence type="ECO:0000256" key="12">
    <source>
        <dbReference type="ARBA" id="ARBA00029736"/>
    </source>
</evidence>
<feature type="binding site" evidence="15">
    <location>
        <begin position="133"/>
        <end position="138"/>
    </location>
    <ligand>
        <name>S-adenosyl-L-methionine</name>
        <dbReference type="ChEBI" id="CHEBI:59789"/>
    </ligand>
</feature>
<comment type="subunit">
    <text evidence="4 15 16">Homodimer.</text>
</comment>
<evidence type="ECO:0000256" key="13">
    <source>
        <dbReference type="ARBA" id="ARBA00033392"/>
    </source>
</evidence>
<dbReference type="InterPro" id="IPR002649">
    <property type="entry name" value="tRNA_m1G_MeTrfase_TrmD"/>
</dbReference>
<evidence type="ECO:0000313" key="19">
    <source>
        <dbReference type="EMBL" id="GFM32836.1"/>
    </source>
</evidence>
<reference evidence="19 20" key="1">
    <citation type="submission" date="2020-05" db="EMBL/GenBank/DDBJ databases">
        <title>Draft genome sequence of Desulfovibrio sp. strain HN2T.</title>
        <authorList>
            <person name="Ueno A."/>
            <person name="Tamazawa S."/>
            <person name="Tamamura S."/>
            <person name="Murakami T."/>
            <person name="Kiyama T."/>
            <person name="Inomata H."/>
            <person name="Amano Y."/>
            <person name="Miyakawa K."/>
            <person name="Tamaki H."/>
            <person name="Naganuma T."/>
            <person name="Kaneko K."/>
        </authorList>
    </citation>
    <scope>NUCLEOTIDE SEQUENCE [LARGE SCALE GENOMIC DNA]</scope>
    <source>
        <strain evidence="19 20">HN2</strain>
    </source>
</reference>
<sequence length="429" mass="47032">MQFTIVTLFPEFFDSALGCGLMAKASESGLVSFAFKNPREHTTDRHHTVDDRPYGGGPGMVMMADPLAKTLGSIQASSGKPGRILMMAPKGRPFTQAMARELAQEESVTIICGRYEGFDARLEELFSIEPVSIGDYVLNGGETAALSVIEATSRLVPGYMGHEDSGEEESFSAGLLEYPHYTRPDVYEGLAVPDVLKSGDHKRIAEWRREQALKITLHSRPDILQEAPLSSNDLEILKKEDRNRVGRNLFCALVHYPVVNKEKKSVAVSLTNLDIHDIGRCSCTYGLGGYYISTPIEDQRRMLDELLRHWVTGPGTAANPDRGEALQIIRGVGYIEDAVRDISERTGQKPLLVATSAKGAGNMSVADLRQLLAERPVLLLFGTAHGLAPQVLEECDGILRPVRYLDGYNHLSVRTAAAIIIDRILGDAL</sequence>
<dbReference type="Pfam" id="PF09936">
    <property type="entry name" value="Methyltrn_RNA_4"/>
    <property type="match status" value="1"/>
</dbReference>
<comment type="catalytic activity">
    <reaction evidence="14 15 16">
        <text>guanosine(37) in tRNA + S-adenosyl-L-methionine = N(1)-methylguanosine(37) in tRNA + S-adenosyl-L-homocysteine + H(+)</text>
        <dbReference type="Rhea" id="RHEA:36899"/>
        <dbReference type="Rhea" id="RHEA-COMP:10145"/>
        <dbReference type="Rhea" id="RHEA-COMP:10147"/>
        <dbReference type="ChEBI" id="CHEBI:15378"/>
        <dbReference type="ChEBI" id="CHEBI:57856"/>
        <dbReference type="ChEBI" id="CHEBI:59789"/>
        <dbReference type="ChEBI" id="CHEBI:73542"/>
        <dbReference type="ChEBI" id="CHEBI:74269"/>
        <dbReference type="EC" id="2.1.1.228"/>
    </reaction>
</comment>
<gene>
    <name evidence="15 19" type="primary">trmD</name>
    <name evidence="19" type="ORF">DSM101010T_12010</name>
</gene>
<evidence type="ECO:0000256" key="8">
    <source>
        <dbReference type="ARBA" id="ARBA00022603"/>
    </source>
</evidence>
<evidence type="ECO:0000259" key="17">
    <source>
        <dbReference type="Pfam" id="PF01746"/>
    </source>
</evidence>
<dbReference type="AlphaFoldDB" id="A0A7J0BGN8"/>
<dbReference type="HAMAP" id="MF_00605">
    <property type="entry name" value="TrmD"/>
    <property type="match status" value="1"/>
</dbReference>
<evidence type="ECO:0000313" key="20">
    <source>
        <dbReference type="Proteomes" id="UP000503840"/>
    </source>
</evidence>
<keyword evidence="9 15" id="KW-0808">Transferase</keyword>
<comment type="subcellular location">
    <subcellularLocation>
        <location evidence="2 15 16">Cytoplasm</location>
    </subcellularLocation>
</comment>
<dbReference type="RefSeq" id="WP_174404506.1">
    <property type="nucleotide sequence ID" value="NZ_BLVO01000012.1"/>
</dbReference>
<keyword evidence="7 15" id="KW-0963">Cytoplasm</keyword>
<keyword evidence="10 15" id="KW-0949">S-adenosyl-L-methionine</keyword>
<evidence type="ECO:0000256" key="16">
    <source>
        <dbReference type="RuleBase" id="RU003464"/>
    </source>
</evidence>
<dbReference type="Gene3D" id="1.10.1270.20">
    <property type="entry name" value="tRNA(m1g37)methyltransferase, domain 2"/>
    <property type="match status" value="1"/>
</dbReference>
<feature type="domain" description="tRNA methyltransferase TRMD/TRM10-type" evidence="17">
    <location>
        <begin position="1"/>
        <end position="225"/>
    </location>
</feature>
<evidence type="ECO:0000256" key="1">
    <source>
        <dbReference type="ARBA" id="ARBA00002634"/>
    </source>
</evidence>
<dbReference type="InterPro" id="IPR016009">
    <property type="entry name" value="tRNA_MeTrfase_TRMD/TRM10"/>
</dbReference>
<evidence type="ECO:0000256" key="9">
    <source>
        <dbReference type="ARBA" id="ARBA00022679"/>
    </source>
</evidence>
<evidence type="ECO:0000259" key="18">
    <source>
        <dbReference type="Pfam" id="PF09936"/>
    </source>
</evidence>
<dbReference type="GO" id="GO:0052906">
    <property type="term" value="F:tRNA (guanine(37)-N1)-methyltransferase activity"/>
    <property type="evidence" value="ECO:0007669"/>
    <property type="project" value="UniProtKB-UniRule"/>
</dbReference>
<dbReference type="InterPro" id="IPR029026">
    <property type="entry name" value="tRNA_m1G_MTases_N"/>
</dbReference>